<gene>
    <name evidence="2" type="primary">70</name>
    <name evidence="2" type="ORF">SEA_WOLLYPOG_70</name>
</gene>
<evidence type="ECO:0000256" key="1">
    <source>
        <dbReference type="SAM" id="MobiDB-lite"/>
    </source>
</evidence>
<dbReference type="Proteomes" id="UP000595472">
    <property type="component" value="Segment"/>
</dbReference>
<proteinExistence type="predicted"/>
<dbReference type="EMBL" id="MW055913">
    <property type="protein sequence ID" value="QPX62620.1"/>
    <property type="molecule type" value="Genomic_DNA"/>
</dbReference>
<evidence type="ECO:0000313" key="2">
    <source>
        <dbReference type="EMBL" id="QPX62620.1"/>
    </source>
</evidence>
<evidence type="ECO:0000313" key="3">
    <source>
        <dbReference type="Proteomes" id="UP000595472"/>
    </source>
</evidence>
<dbReference type="RefSeq" id="YP_010648561.1">
    <property type="nucleotide sequence ID" value="NC_070760.1"/>
</dbReference>
<feature type="region of interest" description="Disordered" evidence="1">
    <location>
        <begin position="234"/>
        <end position="290"/>
    </location>
</feature>
<dbReference type="GeneID" id="77923999"/>
<name>A0A7T3KCA0_9CAUD</name>
<dbReference type="KEGG" id="vg:77923999"/>
<keyword evidence="3" id="KW-1185">Reference proteome</keyword>
<organism evidence="2 3">
    <name type="scientific">Arthrobacter phage Wollypog</name>
    <dbReference type="NCBI Taxonomy" id="2790985"/>
    <lineage>
        <taxon>Viruses</taxon>
        <taxon>Duplodnaviria</taxon>
        <taxon>Heunggongvirae</taxon>
        <taxon>Uroviricota</taxon>
        <taxon>Caudoviricetes</taxon>
        <taxon>Wollypogvirus</taxon>
        <taxon>Wollypogvirus wollypog</taxon>
    </lineage>
</organism>
<reference evidence="2 3" key="1">
    <citation type="submission" date="2020-10" db="EMBL/GenBank/DDBJ databases">
        <authorList>
            <person name="Abad L.A."/>
            <person name="Alter J."/>
            <person name="Becerra C.Y."/>
            <person name="Boehle J."/>
            <person name="Bustos B."/>
            <person name="Connatser B.I."/>
            <person name="Cutright B."/>
            <person name="Gavin J."/>
            <person name="Gomez A.P."/>
            <person name="Grabar K."/>
            <person name="Hur E.Y."/>
            <person name="Ioh M.T."/>
            <person name="Joya-Campos L."/>
            <person name="Lauhon H.N."/>
            <person name="Lee S."/>
            <person name="Maranan R.T."/>
            <person name="Park Y.G."/>
            <person name="Priest M."/>
            <person name="Samuels S.O."/>
            <person name="Sarameh Y.J."/>
            <person name="Schreiber J.M."/>
            <person name="Shepard L."/>
            <person name="Sheth K.J."/>
            <person name="Silva C.A."/>
            <person name="Smyers G.M."/>
            <person name="Tam S."/>
            <person name="Tamura C.M."/>
            <person name="Wucher D.E."/>
            <person name="Donachie S.P."/>
            <person name="Reed F.A."/>
            <person name="Palecanda S."/>
            <person name="Chong R.A."/>
            <person name="Porter M.L."/>
            <person name="Garlena R.A."/>
            <person name="Russell D.A."/>
            <person name="Jacobs-Sera D."/>
            <person name="Hatfull G.F."/>
        </authorList>
    </citation>
    <scope>NUCLEOTIDE SEQUENCE [LARGE SCALE GENOMIC DNA]</scope>
</reference>
<accession>A0A7T3KCA0</accession>
<protein>
    <submittedName>
        <fullName evidence="2">Uncharacterized protein</fullName>
    </submittedName>
</protein>
<sequence length="332" mass="35959">MREVSDGGTVNAGQGRSAEADAEVGPLRMAFRGLWSWLLQDNSLSVPVSQRSLMDRPAFDLSSEIKDRLFSEYTTSYNRFDGPLVRAAVEAQAKKEAEMSTHAEVHGYDTVGTYNKDCPECNHPYMQVVQRLMVIHKPVSLDAGISWVCDHCNKPGGGDVVWPCVTFRVIAQNFASAEWYTLIPEDVRATYRRFYGVDIDGHTSDRGGTGEGDHPSQEDVAVLRRDAGVRTVRQSQAGYGASGMPEGLLTPSVSAVQGGKRHPAHRAGGPDSGARPGAGTSSEAGMVQTTGVAVSELKRCERRRHRSSVEKCGMYLVVGLSGVSYCVQHGPV</sequence>
<feature type="compositionally biased region" description="Polar residues" evidence="1">
    <location>
        <begin position="279"/>
        <end position="290"/>
    </location>
</feature>